<dbReference type="InterPro" id="IPR010605">
    <property type="entry name" value="DUF1191"/>
</dbReference>
<organism evidence="4 5">
    <name type="scientific">Cuscuta campestris</name>
    <dbReference type="NCBI Taxonomy" id="132261"/>
    <lineage>
        <taxon>Eukaryota</taxon>
        <taxon>Viridiplantae</taxon>
        <taxon>Streptophyta</taxon>
        <taxon>Embryophyta</taxon>
        <taxon>Tracheophyta</taxon>
        <taxon>Spermatophyta</taxon>
        <taxon>Magnoliopsida</taxon>
        <taxon>eudicotyledons</taxon>
        <taxon>Gunneridae</taxon>
        <taxon>Pentapetalae</taxon>
        <taxon>asterids</taxon>
        <taxon>lamiids</taxon>
        <taxon>Solanales</taxon>
        <taxon>Convolvulaceae</taxon>
        <taxon>Cuscuteae</taxon>
        <taxon>Cuscuta</taxon>
        <taxon>Cuscuta subgen. Grammica</taxon>
        <taxon>Cuscuta sect. Cleistogrammica</taxon>
    </lineage>
</organism>
<name>A0A484MKC8_9ASTE</name>
<dbReference type="OrthoDB" id="1925347at2759"/>
<dbReference type="GO" id="GO:0016020">
    <property type="term" value="C:membrane"/>
    <property type="evidence" value="ECO:0007669"/>
    <property type="project" value="TreeGrafter"/>
</dbReference>
<dbReference type="PANTHER" id="PTHR33512:SF14">
    <property type="entry name" value="EXPRESSED PROTEIN"/>
    <property type="match status" value="1"/>
</dbReference>
<evidence type="ECO:0000313" key="4">
    <source>
        <dbReference type="EMBL" id="VFQ89265.1"/>
    </source>
</evidence>
<feature type="chain" id="PRO_5019720854" description="Malectin-like domain-containing protein" evidence="3">
    <location>
        <begin position="25"/>
        <end position="323"/>
    </location>
</feature>
<dbReference type="AlphaFoldDB" id="A0A484MKC8"/>
<dbReference type="Proteomes" id="UP000595140">
    <property type="component" value="Unassembled WGS sequence"/>
</dbReference>
<dbReference type="EMBL" id="OOIL02003813">
    <property type="protein sequence ID" value="VFQ89265.1"/>
    <property type="molecule type" value="Genomic_DNA"/>
</dbReference>
<accession>A0A484MKC8</accession>
<evidence type="ECO:0000313" key="5">
    <source>
        <dbReference type="Proteomes" id="UP000595140"/>
    </source>
</evidence>
<keyword evidence="2" id="KW-0812">Transmembrane</keyword>
<evidence type="ECO:0000256" key="3">
    <source>
        <dbReference type="SAM" id="SignalP"/>
    </source>
</evidence>
<keyword evidence="5" id="KW-1185">Reference proteome</keyword>
<feature type="region of interest" description="Disordered" evidence="1">
    <location>
        <begin position="216"/>
        <end position="244"/>
    </location>
</feature>
<dbReference type="PANTHER" id="PTHR33512">
    <property type="entry name" value="PROTEIN, PUTATIVE (DUF1191)-RELATED"/>
    <property type="match status" value="1"/>
</dbReference>
<protein>
    <recommendedName>
        <fullName evidence="6">Malectin-like domain-containing protein</fullName>
    </recommendedName>
</protein>
<evidence type="ECO:0000256" key="1">
    <source>
        <dbReference type="SAM" id="MobiDB-lite"/>
    </source>
</evidence>
<evidence type="ECO:0008006" key="6">
    <source>
        <dbReference type="Google" id="ProtNLM"/>
    </source>
</evidence>
<dbReference type="Pfam" id="PF06697">
    <property type="entry name" value="DUF1191"/>
    <property type="match status" value="1"/>
</dbReference>
<gene>
    <name evidence="4" type="ORF">CCAM_LOCUS31041</name>
</gene>
<sequence length="323" mass="34581">MGLLGGQWIALLIWVLWLPQLGRTQPSASARALDSLLQDYAFRDAFGPRPKTGVVYDGTVPSNLTGIKVSALRLRSGSLRRRNITFKEFQMPVGVIGYPYVVRLALVYQNLGNWSLKCYPLSSGYIYLSPVLGLLAYDAANLSATNLPELNITATGQPISISFPKMKSVPGKSIPKCVSIDLNGSVSFSNVLSGNICNTFKQGHFSIVVESIAPSPAPMSSSSSPMPPPEGAPPKQAKQAPGHNKTRKVGIIVGSVVGGLVVLVLLGALTAWACSYKRKKKMQEMEMASEVGEGLHMVRAGNTKAPAAAVTRTQPILETEYVP</sequence>
<feature type="compositionally biased region" description="Low complexity" evidence="1">
    <location>
        <begin position="233"/>
        <end position="242"/>
    </location>
</feature>
<keyword evidence="2" id="KW-0472">Membrane</keyword>
<proteinExistence type="predicted"/>
<evidence type="ECO:0000256" key="2">
    <source>
        <dbReference type="SAM" id="Phobius"/>
    </source>
</evidence>
<keyword evidence="3" id="KW-0732">Signal</keyword>
<feature type="signal peptide" evidence="3">
    <location>
        <begin position="1"/>
        <end position="24"/>
    </location>
</feature>
<reference evidence="4 5" key="1">
    <citation type="submission" date="2018-04" db="EMBL/GenBank/DDBJ databases">
        <authorList>
            <person name="Vogel A."/>
        </authorList>
    </citation>
    <scope>NUCLEOTIDE SEQUENCE [LARGE SCALE GENOMIC DNA]</scope>
</reference>
<feature type="transmembrane region" description="Helical" evidence="2">
    <location>
        <begin position="249"/>
        <end position="274"/>
    </location>
</feature>
<keyword evidence="2" id="KW-1133">Transmembrane helix</keyword>